<evidence type="ECO:0000313" key="2">
    <source>
        <dbReference type="Proteomes" id="UP000625283"/>
    </source>
</evidence>
<proteinExistence type="predicted"/>
<dbReference type="Pfam" id="PF16407">
    <property type="entry name" value="PKD_2"/>
    <property type="match status" value="1"/>
</dbReference>
<name>A0ABS1R6N7_9SPHI</name>
<protein>
    <recommendedName>
        <fullName evidence="3">PKD family protein</fullName>
    </recommendedName>
</protein>
<dbReference type="EMBL" id="JAERTY010000009">
    <property type="protein sequence ID" value="MBL1410367.1"/>
    <property type="molecule type" value="Genomic_DNA"/>
</dbReference>
<organism evidence="1 2">
    <name type="scientific">Sphingobacterium faecale</name>
    <dbReference type="NCBI Taxonomy" id="2803775"/>
    <lineage>
        <taxon>Bacteria</taxon>
        <taxon>Pseudomonadati</taxon>
        <taxon>Bacteroidota</taxon>
        <taxon>Sphingobacteriia</taxon>
        <taxon>Sphingobacteriales</taxon>
        <taxon>Sphingobacteriaceae</taxon>
        <taxon>Sphingobacterium</taxon>
    </lineage>
</organism>
<evidence type="ECO:0008006" key="3">
    <source>
        <dbReference type="Google" id="ProtNLM"/>
    </source>
</evidence>
<gene>
    <name evidence="1" type="ORF">JKG61_16545</name>
</gene>
<reference evidence="1 2" key="1">
    <citation type="submission" date="2021-01" db="EMBL/GenBank/DDBJ databases">
        <title>C459-1 draft genome sequence.</title>
        <authorList>
            <person name="Zhang X.-F."/>
        </authorList>
    </citation>
    <scope>NUCLEOTIDE SEQUENCE [LARGE SCALE GENOMIC DNA]</scope>
    <source>
        <strain evidence="2">C459-1</strain>
    </source>
</reference>
<dbReference type="PROSITE" id="PS51257">
    <property type="entry name" value="PROKAR_LIPOPROTEIN"/>
    <property type="match status" value="1"/>
</dbReference>
<evidence type="ECO:0000313" key="1">
    <source>
        <dbReference type="EMBL" id="MBL1410367.1"/>
    </source>
</evidence>
<sequence>MKKIFLVAIATACLFSSCYKDNNNYDQQDVNTLKIETDAESYQVEQTKTLKIQPKLTSTIDGSAVYDFEWKLLSETEESVLSTAATLEEKIDAIPGKYTLLLTATDQKTKVRSYKTMALTVNSTLYNGYYVAYNRNGKGSLGFVRKDGEVFYDVEKGFSKIELQSKINKVYTTISKNLRLIFISTEDNIYRLHGDNLFANGNSGNMFPSKISVGTDFYAGMNYIPNSYPTDIFLINAGKPYANIGPDFGGSSSVYSDPLSYDQEYEMFPFVATTASYASLFYDNKGKKFLRMGYSTRNLLEMTSNAANQFDPSNVGKTVIAAIPGQGNEVYYVMKDPTNNKLSIYTIDQYIAAVAKGKQDIDLQQVPEFDKARYYSAVTDRPLLYYATENKLYLYDLRTSTSKLVLQLSSDEKLADVQVHHKKVWESIEQPEYNKQIVLAINKADKGEIRIHTVHADGTLEPTPLKAYAGFGQIADIDYRNPNN</sequence>
<dbReference type="Proteomes" id="UP000625283">
    <property type="component" value="Unassembled WGS sequence"/>
</dbReference>
<comment type="caution">
    <text evidence="1">The sequence shown here is derived from an EMBL/GenBank/DDBJ whole genome shotgun (WGS) entry which is preliminary data.</text>
</comment>
<dbReference type="RefSeq" id="WP_202104064.1">
    <property type="nucleotide sequence ID" value="NZ_JAERTY010000009.1"/>
</dbReference>
<dbReference type="InterPro" id="IPR032183">
    <property type="entry name" value="PKD-like"/>
</dbReference>
<accession>A0ABS1R6N7</accession>
<keyword evidence="2" id="KW-1185">Reference proteome</keyword>